<reference evidence="1 2" key="1">
    <citation type="submission" date="2019-10" db="EMBL/GenBank/DDBJ databases">
        <title>Pseudomonas dajingensis sp. nov., isolated from the profound head ulcers of farmed Murray cod (Maccullochella peelii peelii).</title>
        <authorList>
            <person name="Liu Y."/>
        </authorList>
    </citation>
    <scope>NUCLEOTIDE SEQUENCE [LARGE SCALE GENOMIC DNA]</scope>
    <source>
        <strain evidence="1 2">MC042</strain>
    </source>
</reference>
<gene>
    <name evidence="1" type="ORF">GDH07_25650</name>
</gene>
<protein>
    <submittedName>
        <fullName evidence="1">Uncharacterized protein</fullName>
    </submittedName>
</protein>
<comment type="caution">
    <text evidence="1">The sequence shown here is derived from an EMBL/GenBank/DDBJ whole genome shotgun (WGS) entry which is preliminary data.</text>
</comment>
<proteinExistence type="predicted"/>
<dbReference type="AlphaFoldDB" id="A0A7X1PT41"/>
<dbReference type="EMBL" id="WHUV01000005">
    <property type="protein sequence ID" value="MQA56710.1"/>
    <property type="molecule type" value="Genomic_DNA"/>
</dbReference>
<accession>A0A7X1PT41</accession>
<organism evidence="1 2">
    <name type="scientific">Pseudomonas piscis</name>
    <dbReference type="NCBI Taxonomy" id="2614538"/>
    <lineage>
        <taxon>Bacteria</taxon>
        <taxon>Pseudomonadati</taxon>
        <taxon>Pseudomonadota</taxon>
        <taxon>Gammaproteobacteria</taxon>
        <taxon>Pseudomonadales</taxon>
        <taxon>Pseudomonadaceae</taxon>
        <taxon>Pseudomonas</taxon>
    </lineage>
</organism>
<sequence length="181" mass="19738">MDLRPPVTDTSSPDCVYCSSLDHQSAQRAVLETLQIIAAHPEADEDRIVELLQERGHSRIAAEKLNVFVPTALGWPVLKRLGVELCSGYFIAYDDNDEEVQIPVAGQHYFIAALQLAQRTLEQGFSEELSLQAYERVIGRSAEINAVNKALAQDVSVEGGSLGPLKLLRIRAGDLLADVAG</sequence>
<dbReference type="Proteomes" id="UP000486534">
    <property type="component" value="Unassembled WGS sequence"/>
</dbReference>
<evidence type="ECO:0000313" key="1">
    <source>
        <dbReference type="EMBL" id="MQA56710.1"/>
    </source>
</evidence>
<name>A0A7X1PT41_9PSED</name>
<evidence type="ECO:0000313" key="2">
    <source>
        <dbReference type="Proteomes" id="UP000486534"/>
    </source>
</evidence>